<name>A0AAE1DNG1_9GAST</name>
<dbReference type="PRINTS" id="PR00749">
    <property type="entry name" value="LYSOZYMEG"/>
</dbReference>
<evidence type="ECO:0000256" key="1">
    <source>
        <dbReference type="SAM" id="SignalP"/>
    </source>
</evidence>
<dbReference type="GO" id="GO:0009253">
    <property type="term" value="P:peptidoglycan catabolic process"/>
    <property type="evidence" value="ECO:0007669"/>
    <property type="project" value="InterPro"/>
</dbReference>
<dbReference type="GO" id="GO:0003796">
    <property type="term" value="F:lysozyme activity"/>
    <property type="evidence" value="ECO:0007669"/>
    <property type="project" value="InterPro"/>
</dbReference>
<dbReference type="InterPro" id="IPR002152">
    <property type="entry name" value="Glyco_hydro_23"/>
</dbReference>
<organism evidence="2 3">
    <name type="scientific">Elysia crispata</name>
    <name type="common">lettuce slug</name>
    <dbReference type="NCBI Taxonomy" id="231223"/>
    <lineage>
        <taxon>Eukaryota</taxon>
        <taxon>Metazoa</taxon>
        <taxon>Spiralia</taxon>
        <taxon>Lophotrochozoa</taxon>
        <taxon>Mollusca</taxon>
        <taxon>Gastropoda</taxon>
        <taxon>Heterobranchia</taxon>
        <taxon>Euthyneura</taxon>
        <taxon>Panpulmonata</taxon>
        <taxon>Sacoglossa</taxon>
        <taxon>Placobranchoidea</taxon>
        <taxon>Plakobranchidae</taxon>
        <taxon>Elysia</taxon>
    </lineage>
</organism>
<feature type="signal peptide" evidence="1">
    <location>
        <begin position="1"/>
        <end position="20"/>
    </location>
</feature>
<feature type="chain" id="PRO_5042283867" description="Lysozyme g" evidence="1">
    <location>
        <begin position="21"/>
        <end position="233"/>
    </location>
</feature>
<dbReference type="InterPro" id="IPR023346">
    <property type="entry name" value="Lysozyme-like_dom_sf"/>
</dbReference>
<dbReference type="SUPFAM" id="SSF53955">
    <property type="entry name" value="Lysozyme-like"/>
    <property type="match status" value="1"/>
</dbReference>
<dbReference type="PANTHER" id="PTHR31698:SF8">
    <property type="entry name" value="LYSOZYME G-RELATED"/>
    <property type="match status" value="1"/>
</dbReference>
<gene>
    <name evidence="2" type="ORF">RRG08_047861</name>
</gene>
<reference evidence="2" key="1">
    <citation type="journal article" date="2023" name="G3 (Bethesda)">
        <title>A reference genome for the long-term kleptoplast-retaining sea slug Elysia crispata morphotype clarki.</title>
        <authorList>
            <person name="Eastman K.E."/>
            <person name="Pendleton A.L."/>
            <person name="Shaikh M.A."/>
            <person name="Suttiyut T."/>
            <person name="Ogas R."/>
            <person name="Tomko P."/>
            <person name="Gavelis G."/>
            <person name="Widhalm J.R."/>
            <person name="Wisecaver J.H."/>
        </authorList>
    </citation>
    <scope>NUCLEOTIDE SEQUENCE</scope>
    <source>
        <strain evidence="2">ECLA1</strain>
    </source>
</reference>
<dbReference type="Proteomes" id="UP001283361">
    <property type="component" value="Unassembled WGS sequence"/>
</dbReference>
<dbReference type="Gene3D" id="1.10.530.10">
    <property type="match status" value="1"/>
</dbReference>
<dbReference type="EMBL" id="JAWDGP010003107">
    <property type="protein sequence ID" value="KAK3777241.1"/>
    <property type="molecule type" value="Genomic_DNA"/>
</dbReference>
<evidence type="ECO:0008006" key="4">
    <source>
        <dbReference type="Google" id="ProtNLM"/>
    </source>
</evidence>
<evidence type="ECO:0000313" key="3">
    <source>
        <dbReference type="Proteomes" id="UP001283361"/>
    </source>
</evidence>
<protein>
    <recommendedName>
        <fullName evidence="4">Lysozyme g</fullName>
    </recommendedName>
</protein>
<accession>A0AAE1DNG1</accession>
<dbReference type="PANTHER" id="PTHR31698">
    <property type="entry name" value="LYSOZYME G FAMILY MEMBER"/>
    <property type="match status" value="1"/>
</dbReference>
<evidence type="ECO:0000313" key="2">
    <source>
        <dbReference type="EMBL" id="KAK3777241.1"/>
    </source>
</evidence>
<keyword evidence="1" id="KW-0732">Signal</keyword>
<proteinExistence type="predicted"/>
<sequence length="233" mass="25481">MEVTMLLASCFAFVFTSVMAVEMTIIETREVFSKLDLQSVRRVNSSGPVGNGRTCYGDINDLQPSGEASGGVPGSQADVRMDIPELKKRWAFYQAVADQNCVQASLIAALASRESRGGLLLYKTDGYGDHGRAYGILQCDLIHSGLNCLACVWYSQCHIQMMVSKILVPYIQQIQRKFPTWTSSQGLQGGVAAYNKGVSRVTSWPGVDTGTTHGDYSNDVIARAQYLYGLGWN</sequence>
<keyword evidence="3" id="KW-1185">Reference proteome</keyword>
<comment type="caution">
    <text evidence="2">The sequence shown here is derived from an EMBL/GenBank/DDBJ whole genome shotgun (WGS) entry which is preliminary data.</text>
</comment>
<dbReference type="AlphaFoldDB" id="A0AAE1DNG1"/>